<accession>A0ABP0UCT7</accession>
<proteinExistence type="predicted"/>
<organism evidence="4 5">
    <name type="scientific">Sphagnum troendelagicum</name>
    <dbReference type="NCBI Taxonomy" id="128251"/>
    <lineage>
        <taxon>Eukaryota</taxon>
        <taxon>Viridiplantae</taxon>
        <taxon>Streptophyta</taxon>
        <taxon>Embryophyta</taxon>
        <taxon>Bryophyta</taxon>
        <taxon>Sphagnophytina</taxon>
        <taxon>Sphagnopsida</taxon>
        <taxon>Sphagnales</taxon>
        <taxon>Sphagnaceae</taxon>
        <taxon>Sphagnum</taxon>
    </lineage>
</organism>
<dbReference type="SMART" id="SM00717">
    <property type="entry name" value="SANT"/>
    <property type="match status" value="1"/>
</dbReference>
<feature type="domain" description="ARID" evidence="3">
    <location>
        <begin position="204"/>
        <end position="295"/>
    </location>
</feature>
<dbReference type="Proteomes" id="UP001497512">
    <property type="component" value="Chromosome 3"/>
</dbReference>
<dbReference type="PANTHER" id="PTHR46872">
    <property type="entry name" value="DNA BINDING PROTEIN"/>
    <property type="match status" value="1"/>
</dbReference>
<dbReference type="InterPro" id="IPR001005">
    <property type="entry name" value="SANT/Myb"/>
</dbReference>
<feature type="region of interest" description="Disordered" evidence="1">
    <location>
        <begin position="502"/>
        <end position="560"/>
    </location>
</feature>
<dbReference type="CDD" id="cd16100">
    <property type="entry name" value="ARID"/>
    <property type="match status" value="1"/>
</dbReference>
<keyword evidence="5" id="KW-1185">Reference proteome</keyword>
<dbReference type="InterPro" id="IPR009057">
    <property type="entry name" value="Homeodomain-like_sf"/>
</dbReference>
<evidence type="ECO:0000313" key="4">
    <source>
        <dbReference type="EMBL" id="CAK9218765.1"/>
    </source>
</evidence>
<evidence type="ECO:0000256" key="1">
    <source>
        <dbReference type="SAM" id="MobiDB-lite"/>
    </source>
</evidence>
<evidence type="ECO:0000313" key="5">
    <source>
        <dbReference type="Proteomes" id="UP001497512"/>
    </source>
</evidence>
<feature type="compositionally biased region" description="Acidic residues" evidence="1">
    <location>
        <begin position="672"/>
        <end position="695"/>
    </location>
</feature>
<dbReference type="PROSITE" id="PS50090">
    <property type="entry name" value="MYB_LIKE"/>
    <property type="match status" value="1"/>
</dbReference>
<evidence type="ECO:0000259" key="3">
    <source>
        <dbReference type="PROSITE" id="PS51011"/>
    </source>
</evidence>
<dbReference type="Gene3D" id="1.10.150.60">
    <property type="entry name" value="ARID DNA-binding domain"/>
    <property type="match status" value="1"/>
</dbReference>
<dbReference type="PANTHER" id="PTHR46872:SF10">
    <property type="entry name" value="MYB-LIKE DOMAIN-CONTAINING PROTEIN"/>
    <property type="match status" value="1"/>
</dbReference>
<dbReference type="InterPro" id="IPR036431">
    <property type="entry name" value="ARID_dom_sf"/>
</dbReference>
<gene>
    <name evidence="4" type="ORF">CSSPTR1EN2_LOCUS14148</name>
</gene>
<dbReference type="EMBL" id="OZ019895">
    <property type="protein sequence ID" value="CAK9218765.1"/>
    <property type="molecule type" value="Genomic_DNA"/>
</dbReference>
<feature type="domain" description="Myb-like" evidence="2">
    <location>
        <begin position="607"/>
        <end position="655"/>
    </location>
</feature>
<sequence length="834" mass="92544">MNGECKRPLEHSISSQPLKYLRQSAADQQAPTRDASTRVISIQAPVVINSVQQVTCDVLHLDTPALQSSKGSGSDRPDGGGTVGCMESWHSDMQGHTGHKGLQSGIRCHMAAHEASSNLWAQESALDRALNVSRRQSSFPAVVGCSQPLVVGELVPKHLMERARDGGQMETQVQEGGIAQVEKTVEHDREENRGNHSSGTEAGHVNSASYMQIIKRSLEAQPLSMGRPLLVRMGEKEVNLLSLYRWVNIMGGYKKVTDCGSWATISDSLGLGRDCGPGVKLVYAKYVATNDAARFLGVQTLAGTGEPSAPYTLELASHTERKENYEENSSEEYMGRQALSRDGRNHAGPNQISSTVTQHDCRGQSAEVMSLHEKSLVGMIGWLKDTAVGLDTSQYRQSGMSSQEQFFRSLARRVRSVLWMRREELRTADGVPIQARQLPSPAVYYEDPAQGEPQPKEKLRTTRERLAHYGSQSPFPDHQPRTKRVPVGSDFQAFVKPWSSQDKKHCTGKRVQAKIGRDDETQSSDEESSDSSRWLGSRVWPPSGGEQMVNKSRDGRGREPTCLCPRPGSLECVRLHVETGRQHLKGELGRAFQLWGFDQVGEGVATNWTRKEEKMFKALVRLNPPSLNKNFWDEIPNAFPGRSTSDLVSYYFNVFVLRRRAIQNRRRGEKIDSDDDETELFDSESDDDSSDDDLFHEDSGNGALIDASLCSMKATSLHNSNLQQGPTVTYSKEPDTAMTYQAIGDNGNGPGHADLFFQHVQKEVCCFNSERKGNNCVEEQSKTSQGKDSHQWGHLYWPNNPHLSATTVDPTAPTRSALLEGQNRTGQSQNYRQI</sequence>
<name>A0ABP0UCT7_9BRYO</name>
<dbReference type="PROSITE" id="PS51011">
    <property type="entry name" value="ARID"/>
    <property type="match status" value="1"/>
</dbReference>
<evidence type="ECO:0000259" key="2">
    <source>
        <dbReference type="PROSITE" id="PS50090"/>
    </source>
</evidence>
<dbReference type="SUPFAM" id="SSF46774">
    <property type="entry name" value="ARID-like"/>
    <property type="match status" value="1"/>
</dbReference>
<evidence type="ECO:0008006" key="6">
    <source>
        <dbReference type="Google" id="ProtNLM"/>
    </source>
</evidence>
<feature type="region of interest" description="Disordered" evidence="1">
    <location>
        <begin position="666"/>
        <end position="697"/>
    </location>
</feature>
<dbReference type="InterPro" id="IPR001606">
    <property type="entry name" value="ARID_dom"/>
</dbReference>
<dbReference type="SUPFAM" id="SSF46689">
    <property type="entry name" value="Homeodomain-like"/>
    <property type="match status" value="1"/>
</dbReference>
<dbReference type="CDD" id="cd00167">
    <property type="entry name" value="SANT"/>
    <property type="match status" value="1"/>
</dbReference>
<dbReference type="Pfam" id="PF00249">
    <property type="entry name" value="Myb_DNA-binding"/>
    <property type="match status" value="1"/>
</dbReference>
<reference evidence="4" key="1">
    <citation type="submission" date="2024-02" db="EMBL/GenBank/DDBJ databases">
        <authorList>
            <consortium name="ELIXIR-Norway"/>
            <consortium name="Elixir Norway"/>
        </authorList>
    </citation>
    <scope>NUCLEOTIDE SEQUENCE</scope>
</reference>
<dbReference type="Gene3D" id="1.10.10.60">
    <property type="entry name" value="Homeodomain-like"/>
    <property type="match status" value="1"/>
</dbReference>
<dbReference type="Pfam" id="PF01388">
    <property type="entry name" value="ARID"/>
    <property type="match status" value="1"/>
</dbReference>
<protein>
    <recommendedName>
        <fullName evidence="6">ARID domain-containing protein</fullName>
    </recommendedName>
</protein>
<dbReference type="SMART" id="SM01014">
    <property type="entry name" value="ARID"/>
    <property type="match status" value="1"/>
</dbReference>